<organism evidence="5 6">
    <name type="scientific">Candidatus Enterococcus moelleringii</name>
    <dbReference type="NCBI Taxonomy" id="2815325"/>
    <lineage>
        <taxon>Bacteria</taxon>
        <taxon>Bacillati</taxon>
        <taxon>Bacillota</taxon>
        <taxon>Bacilli</taxon>
        <taxon>Lactobacillales</taxon>
        <taxon>Enterococcaceae</taxon>
        <taxon>Enterococcus</taxon>
    </lineage>
</organism>
<dbReference type="Gene3D" id="3.20.20.100">
    <property type="entry name" value="NADP-dependent oxidoreductase domain"/>
    <property type="match status" value="1"/>
</dbReference>
<evidence type="ECO:0000256" key="1">
    <source>
        <dbReference type="ARBA" id="ARBA00007905"/>
    </source>
</evidence>
<dbReference type="Proteomes" id="UP000664601">
    <property type="component" value="Unassembled WGS sequence"/>
</dbReference>
<evidence type="ECO:0000256" key="3">
    <source>
        <dbReference type="ARBA" id="ARBA00023002"/>
    </source>
</evidence>
<protein>
    <submittedName>
        <fullName evidence="5">Aldo/keto reductase</fullName>
    </submittedName>
</protein>
<dbReference type="PROSITE" id="PS00062">
    <property type="entry name" value="ALDOKETO_REDUCTASE_2"/>
    <property type="match status" value="1"/>
</dbReference>
<comment type="caution">
    <text evidence="5">The sequence shown here is derived from an EMBL/GenBank/DDBJ whole genome shotgun (WGS) entry which is preliminary data.</text>
</comment>
<accession>A0ABS3LD28</accession>
<comment type="similarity">
    <text evidence="1">Belongs to the aldo/keto reductase family.</text>
</comment>
<evidence type="ECO:0000256" key="2">
    <source>
        <dbReference type="ARBA" id="ARBA00022857"/>
    </source>
</evidence>
<dbReference type="PIRSF" id="PIRSF000097">
    <property type="entry name" value="AKR"/>
    <property type="match status" value="1"/>
</dbReference>
<proteinExistence type="inferred from homology"/>
<dbReference type="InterPro" id="IPR036812">
    <property type="entry name" value="NAD(P)_OxRdtase_dom_sf"/>
</dbReference>
<keyword evidence="3" id="KW-0560">Oxidoreductase</keyword>
<dbReference type="EMBL" id="JAFREM010000013">
    <property type="protein sequence ID" value="MBO1306274.1"/>
    <property type="molecule type" value="Genomic_DNA"/>
</dbReference>
<reference evidence="5 6" key="1">
    <citation type="submission" date="2021-03" db="EMBL/GenBank/DDBJ databases">
        <title>Enterococcal diversity collection.</title>
        <authorList>
            <person name="Gilmore M.S."/>
            <person name="Schwartzman J."/>
            <person name="Van Tyne D."/>
            <person name="Martin M."/>
            <person name="Earl A.M."/>
            <person name="Manson A.L."/>
            <person name="Straub T."/>
            <person name="Salamzade R."/>
            <person name="Saavedra J."/>
            <person name="Lebreton F."/>
            <person name="Prichula J."/>
            <person name="Schaufler K."/>
            <person name="Gaca A."/>
            <person name="Sgardioli B."/>
            <person name="Wagenaar J."/>
            <person name="Strong T."/>
        </authorList>
    </citation>
    <scope>NUCLEOTIDE SEQUENCE [LARGE SCALE GENOMIC DNA]</scope>
    <source>
        <strain evidence="5 6">669A</strain>
    </source>
</reference>
<keyword evidence="2" id="KW-0521">NADP</keyword>
<dbReference type="InterPro" id="IPR018170">
    <property type="entry name" value="Aldo/ket_reductase_CS"/>
</dbReference>
<sequence length="275" mass="31273">MPMEGFGVFQVTDLAQCEEVVSKAIAAGYRLFDTASVYQNEAALGNAIRKSGVAREEFFITTKAYIQEMGYENTLKAFQQSIQKLGLDYLDLYLIHQPFGDYYGAWKAMEELYRAGKIRAIGVSNFYGSRLVDFCLHVNVVPAINQIELHPFYQRADELKLMAEYGVQPQAWSPFAEGMNDLFHNPTLETIAKKYNKSIAQVVLLWNIQRGVIVIPKSVQSERIAENLDIWDFELATKDMETIATLDTGKCLMFDPLDPSEVKRVIDYVKNPVLR</sequence>
<evidence type="ECO:0000313" key="6">
    <source>
        <dbReference type="Proteomes" id="UP000664601"/>
    </source>
</evidence>
<evidence type="ECO:0000313" key="5">
    <source>
        <dbReference type="EMBL" id="MBO1306274.1"/>
    </source>
</evidence>
<dbReference type="SUPFAM" id="SSF51430">
    <property type="entry name" value="NAD(P)-linked oxidoreductase"/>
    <property type="match status" value="1"/>
</dbReference>
<dbReference type="PRINTS" id="PR00069">
    <property type="entry name" value="ALDKETRDTASE"/>
</dbReference>
<dbReference type="PROSITE" id="PS00798">
    <property type="entry name" value="ALDOKETO_REDUCTASE_1"/>
    <property type="match status" value="1"/>
</dbReference>
<dbReference type="PANTHER" id="PTHR43827:SF3">
    <property type="entry name" value="NADP-DEPENDENT OXIDOREDUCTASE DOMAIN-CONTAINING PROTEIN"/>
    <property type="match status" value="1"/>
</dbReference>
<dbReference type="PROSITE" id="PS00063">
    <property type="entry name" value="ALDOKETO_REDUCTASE_3"/>
    <property type="match status" value="1"/>
</dbReference>
<dbReference type="Pfam" id="PF00248">
    <property type="entry name" value="Aldo_ket_red"/>
    <property type="match status" value="1"/>
</dbReference>
<dbReference type="InterPro" id="IPR023210">
    <property type="entry name" value="NADP_OxRdtase_dom"/>
</dbReference>
<dbReference type="InterPro" id="IPR020471">
    <property type="entry name" value="AKR"/>
</dbReference>
<gene>
    <name evidence="5" type="ORF">JZO70_08890</name>
</gene>
<evidence type="ECO:0000259" key="4">
    <source>
        <dbReference type="Pfam" id="PF00248"/>
    </source>
</evidence>
<feature type="domain" description="NADP-dependent oxidoreductase" evidence="4">
    <location>
        <begin position="14"/>
        <end position="246"/>
    </location>
</feature>
<dbReference type="CDD" id="cd19133">
    <property type="entry name" value="AKR_AKR5F1"/>
    <property type="match status" value="1"/>
</dbReference>
<keyword evidence="6" id="KW-1185">Reference proteome</keyword>
<name>A0ABS3LD28_9ENTE</name>
<dbReference type="PANTHER" id="PTHR43827">
    <property type="entry name" value="2,5-DIKETO-D-GLUCONIC ACID REDUCTASE"/>
    <property type="match status" value="1"/>
</dbReference>